<accession>A0ABV4AHJ8</accession>
<reference evidence="8 9" key="1">
    <citation type="submission" date="2024-07" db="EMBL/GenBank/DDBJ databases">
        <authorList>
            <person name="Ren Q."/>
        </authorList>
    </citation>
    <scope>NUCLEOTIDE SEQUENCE [LARGE SCALE GENOMIC DNA]</scope>
    <source>
        <strain evidence="8 9">REN37</strain>
    </source>
</reference>
<evidence type="ECO:0000256" key="6">
    <source>
        <dbReference type="HAMAP-Rule" id="MF_01677"/>
    </source>
</evidence>
<dbReference type="RefSeq" id="WP_369455262.1">
    <property type="nucleotide sequence ID" value="NZ_JBGCUO010000001.1"/>
</dbReference>
<keyword evidence="2 6" id="KW-0479">Metal-binding</keyword>
<dbReference type="Proteomes" id="UP001562065">
    <property type="component" value="Unassembled WGS sequence"/>
</dbReference>
<dbReference type="PANTHER" id="PTHR10640">
    <property type="entry name" value="METHYLTHIORIBULOSE-1-PHOSPHATE DEHYDRATASE"/>
    <property type="match status" value="1"/>
</dbReference>
<evidence type="ECO:0000256" key="2">
    <source>
        <dbReference type="ARBA" id="ARBA00022723"/>
    </source>
</evidence>
<evidence type="ECO:0000256" key="5">
    <source>
        <dbReference type="ARBA" id="ARBA00023239"/>
    </source>
</evidence>
<dbReference type="HAMAP" id="MF_01677">
    <property type="entry name" value="Salvage_MtnB"/>
    <property type="match status" value="1"/>
</dbReference>
<protein>
    <recommendedName>
        <fullName evidence="6">Methylthioribulose-1-phosphate dehydratase</fullName>
        <shortName evidence="6">MTRu-1-P dehydratase</shortName>
        <ecNumber evidence="6">4.2.1.109</ecNumber>
    </recommendedName>
</protein>
<dbReference type="Pfam" id="PF00596">
    <property type="entry name" value="Aldolase_II"/>
    <property type="match status" value="1"/>
</dbReference>
<feature type="binding site" evidence="6">
    <location>
        <position position="102"/>
    </location>
    <ligand>
        <name>Zn(2+)</name>
        <dbReference type="ChEBI" id="CHEBI:29105"/>
    </ligand>
</feature>
<feature type="binding site" evidence="6">
    <location>
        <position position="104"/>
    </location>
    <ligand>
        <name>Zn(2+)</name>
        <dbReference type="ChEBI" id="CHEBI:29105"/>
    </ligand>
</feature>
<comment type="catalytic activity">
    <reaction evidence="6">
        <text>5-(methylsulfanyl)-D-ribulose 1-phosphate = 5-methylsulfanyl-2,3-dioxopentyl phosphate + H2O</text>
        <dbReference type="Rhea" id="RHEA:15549"/>
        <dbReference type="ChEBI" id="CHEBI:15377"/>
        <dbReference type="ChEBI" id="CHEBI:58548"/>
        <dbReference type="ChEBI" id="CHEBI:58828"/>
        <dbReference type="EC" id="4.2.1.109"/>
    </reaction>
</comment>
<dbReference type="GO" id="GO:0046570">
    <property type="term" value="F:methylthioribulose 1-phosphate dehydratase activity"/>
    <property type="evidence" value="ECO:0007669"/>
    <property type="project" value="UniProtKB-EC"/>
</dbReference>
<dbReference type="SUPFAM" id="SSF53639">
    <property type="entry name" value="AraD/HMP-PK domain-like"/>
    <property type="match status" value="1"/>
</dbReference>
<dbReference type="EC" id="4.2.1.109" evidence="6"/>
<name>A0ABV4AHJ8_9GAMM</name>
<evidence type="ECO:0000256" key="4">
    <source>
        <dbReference type="ARBA" id="ARBA00023167"/>
    </source>
</evidence>
<dbReference type="InterPro" id="IPR017714">
    <property type="entry name" value="MethylthioRu-1-P_deHdtase_MtnB"/>
</dbReference>
<dbReference type="PANTHER" id="PTHR10640:SF7">
    <property type="entry name" value="METHYLTHIORIBULOSE-1-PHOSPHATE DEHYDRATASE"/>
    <property type="match status" value="1"/>
</dbReference>
<gene>
    <name evidence="6" type="primary">mtnB</name>
    <name evidence="8" type="ORF">AB5I84_07625</name>
</gene>
<proteinExistence type="inferred from homology"/>
<comment type="function">
    <text evidence="6">Catalyzes the dehydration of methylthioribulose-1-phosphate (MTRu-1-P) into 2,3-diketo-5-methylthiopentyl-1-phosphate (DK-MTP-1-P).</text>
</comment>
<feature type="domain" description="Class II aldolase/adducin N-terminal" evidence="7">
    <location>
        <begin position="16"/>
        <end position="205"/>
    </location>
</feature>
<comment type="similarity">
    <text evidence="6">Belongs to the aldolase class II family. MtnB subfamily.</text>
</comment>
<organism evidence="8 9">
    <name type="scientific">Isoalcanivorax beigongshangi</name>
    <dbReference type="NCBI Taxonomy" id="3238810"/>
    <lineage>
        <taxon>Bacteria</taxon>
        <taxon>Pseudomonadati</taxon>
        <taxon>Pseudomonadota</taxon>
        <taxon>Gammaproteobacteria</taxon>
        <taxon>Oceanospirillales</taxon>
        <taxon>Alcanivoracaceae</taxon>
        <taxon>Isoalcanivorax</taxon>
    </lineage>
</organism>
<evidence type="ECO:0000259" key="7">
    <source>
        <dbReference type="SMART" id="SM01007"/>
    </source>
</evidence>
<comment type="pathway">
    <text evidence="6">Amino-acid biosynthesis; L-methionine biosynthesis via salvage pathway; L-methionine from S-methyl-5-thio-alpha-D-ribose 1-phosphate: step 2/6.</text>
</comment>
<dbReference type="NCBIfam" id="NF006672">
    <property type="entry name" value="PRK09220.1"/>
    <property type="match status" value="1"/>
</dbReference>
<dbReference type="EMBL" id="JBGCUO010000001">
    <property type="protein sequence ID" value="MEY1662017.1"/>
    <property type="molecule type" value="Genomic_DNA"/>
</dbReference>
<dbReference type="SMART" id="SM01007">
    <property type="entry name" value="Aldolase_II"/>
    <property type="match status" value="1"/>
</dbReference>
<comment type="caution">
    <text evidence="8">The sequence shown here is derived from an EMBL/GenBank/DDBJ whole genome shotgun (WGS) entry which is preliminary data.</text>
</comment>
<dbReference type="InterPro" id="IPR001303">
    <property type="entry name" value="Aldolase_II/adducin_N"/>
</dbReference>
<dbReference type="Gene3D" id="3.40.225.10">
    <property type="entry name" value="Class II aldolase/adducin N-terminal domain"/>
    <property type="match status" value="1"/>
</dbReference>
<evidence type="ECO:0000313" key="8">
    <source>
        <dbReference type="EMBL" id="MEY1662017.1"/>
    </source>
</evidence>
<dbReference type="NCBIfam" id="TIGR03328">
    <property type="entry name" value="salvage_mtnB"/>
    <property type="match status" value="1"/>
</dbReference>
<keyword evidence="3 6" id="KW-0862">Zinc</keyword>
<evidence type="ECO:0000256" key="1">
    <source>
        <dbReference type="ARBA" id="ARBA00022605"/>
    </source>
</evidence>
<keyword evidence="4 6" id="KW-0486">Methionine biosynthesis</keyword>
<comment type="cofactor">
    <cofactor evidence="6">
        <name>Zn(2+)</name>
        <dbReference type="ChEBI" id="CHEBI:29105"/>
    </cofactor>
    <text evidence="6">Binds 1 zinc ion per subunit.</text>
</comment>
<keyword evidence="1 6" id="KW-0028">Amino-acid biosynthesis</keyword>
<dbReference type="InterPro" id="IPR036409">
    <property type="entry name" value="Aldolase_II/adducin_N_sf"/>
</dbReference>
<keyword evidence="5 6" id="KW-0456">Lyase</keyword>
<evidence type="ECO:0000256" key="3">
    <source>
        <dbReference type="ARBA" id="ARBA00022833"/>
    </source>
</evidence>
<keyword evidence="9" id="KW-1185">Reference proteome</keyword>
<sequence>MSARPWSPTAFRAAARTLAATGQRIYQHGWSPATSSNYSMRLNDRYCAVTVSGRDKGLLSEADIMVVELANNQGASPGKPSAETGLHTQVYRRHADAQAVLHTHSMASTVLTMELADQKRLRLEGYELLKAFGGNSTHDTVLDIPVFENTQDIDALARDVDAAMDAGTITHAYLIRGHGVYTWGESMAACYRQLEALEFLFAVEVQRRQMRSRA</sequence>
<evidence type="ECO:0000313" key="9">
    <source>
        <dbReference type="Proteomes" id="UP001562065"/>
    </source>
</evidence>